<dbReference type="RefSeq" id="XP_033592201.1">
    <property type="nucleotide sequence ID" value="XM_033735271.1"/>
</dbReference>
<dbReference type="InterPro" id="IPR032157">
    <property type="entry name" value="PAC4"/>
</dbReference>
<dbReference type="EMBL" id="MU001633">
    <property type="protein sequence ID" value="KAF2485632.1"/>
    <property type="molecule type" value="Genomic_DNA"/>
</dbReference>
<dbReference type="AlphaFoldDB" id="A0A6A6Q032"/>
<dbReference type="Gene3D" id="3.30.230.100">
    <property type="match status" value="1"/>
</dbReference>
<proteinExistence type="predicted"/>
<accession>A0A6A6Q032</accession>
<protein>
    <recommendedName>
        <fullName evidence="3">Proteasome assembly chaperone 3</fullName>
    </recommendedName>
</protein>
<dbReference type="Pfam" id="PF16093">
    <property type="entry name" value="PAC4"/>
    <property type="match status" value="1"/>
</dbReference>
<organism evidence="1 2">
    <name type="scientific">Neohortaea acidophila</name>
    <dbReference type="NCBI Taxonomy" id="245834"/>
    <lineage>
        <taxon>Eukaryota</taxon>
        <taxon>Fungi</taxon>
        <taxon>Dikarya</taxon>
        <taxon>Ascomycota</taxon>
        <taxon>Pezizomycotina</taxon>
        <taxon>Dothideomycetes</taxon>
        <taxon>Dothideomycetidae</taxon>
        <taxon>Mycosphaerellales</taxon>
        <taxon>Teratosphaeriaceae</taxon>
        <taxon>Neohortaea</taxon>
    </lineage>
</organism>
<evidence type="ECO:0008006" key="3">
    <source>
        <dbReference type="Google" id="ProtNLM"/>
    </source>
</evidence>
<evidence type="ECO:0000313" key="2">
    <source>
        <dbReference type="Proteomes" id="UP000799767"/>
    </source>
</evidence>
<dbReference type="Proteomes" id="UP000799767">
    <property type="component" value="Unassembled WGS sequence"/>
</dbReference>
<gene>
    <name evidence="1" type="ORF">BDY17DRAFT_308977</name>
</gene>
<reference evidence="1" key="1">
    <citation type="journal article" date="2020" name="Stud. Mycol.">
        <title>101 Dothideomycetes genomes: a test case for predicting lifestyles and emergence of pathogens.</title>
        <authorList>
            <person name="Haridas S."/>
            <person name="Albert R."/>
            <person name="Binder M."/>
            <person name="Bloem J."/>
            <person name="Labutti K."/>
            <person name="Salamov A."/>
            <person name="Andreopoulos B."/>
            <person name="Baker S."/>
            <person name="Barry K."/>
            <person name="Bills G."/>
            <person name="Bluhm B."/>
            <person name="Cannon C."/>
            <person name="Castanera R."/>
            <person name="Culley D."/>
            <person name="Daum C."/>
            <person name="Ezra D."/>
            <person name="Gonzalez J."/>
            <person name="Henrissat B."/>
            <person name="Kuo A."/>
            <person name="Liang C."/>
            <person name="Lipzen A."/>
            <person name="Lutzoni F."/>
            <person name="Magnuson J."/>
            <person name="Mondo S."/>
            <person name="Nolan M."/>
            <person name="Ohm R."/>
            <person name="Pangilinan J."/>
            <person name="Park H.-J."/>
            <person name="Ramirez L."/>
            <person name="Alfaro M."/>
            <person name="Sun H."/>
            <person name="Tritt A."/>
            <person name="Yoshinaga Y."/>
            <person name="Zwiers L.-H."/>
            <person name="Turgeon B."/>
            <person name="Goodwin S."/>
            <person name="Spatafora J."/>
            <person name="Crous P."/>
            <person name="Grigoriev I."/>
        </authorList>
    </citation>
    <scope>NUCLEOTIDE SEQUENCE</scope>
    <source>
        <strain evidence="1">CBS 113389</strain>
    </source>
</reference>
<name>A0A6A6Q032_9PEZI</name>
<dbReference type="OrthoDB" id="5407417at2759"/>
<dbReference type="GO" id="GO:0043248">
    <property type="term" value="P:proteasome assembly"/>
    <property type="evidence" value="ECO:0007669"/>
    <property type="project" value="InterPro"/>
</dbReference>
<dbReference type="GeneID" id="54476273"/>
<sequence length="153" mass="16004">MAKGTRSKSLANGTAAPPTVTKPIELAIALPHNPGTRIHLQLTVSDSTILLFLAHSSIDSAQSTAAMGSLVYAMPDRYNPTQPLSTPLYTLPSSVDFVTRLAKVLVRKTGRVCYVGGGINLSGAAQGGSVEEEMEAFRAVVEAVGKEVGRPGQ</sequence>
<keyword evidence="2" id="KW-1185">Reference proteome</keyword>
<evidence type="ECO:0000313" key="1">
    <source>
        <dbReference type="EMBL" id="KAF2485632.1"/>
    </source>
</evidence>